<feature type="transmembrane region" description="Helical" evidence="2">
    <location>
        <begin position="500"/>
        <end position="521"/>
    </location>
</feature>
<feature type="transmembrane region" description="Helical" evidence="2">
    <location>
        <begin position="121"/>
        <end position="140"/>
    </location>
</feature>
<feature type="transmembrane region" description="Helical" evidence="2">
    <location>
        <begin position="553"/>
        <end position="572"/>
    </location>
</feature>
<protein>
    <submittedName>
        <fullName evidence="3">Uncharacterized protein</fullName>
    </submittedName>
</protein>
<feature type="transmembrane region" description="Helical" evidence="2">
    <location>
        <begin position="622"/>
        <end position="641"/>
    </location>
</feature>
<feature type="compositionally biased region" description="Acidic residues" evidence="1">
    <location>
        <begin position="100"/>
        <end position="113"/>
    </location>
</feature>
<accession>A0A6S8BN71</accession>
<keyword evidence="2" id="KW-0812">Transmembrane</keyword>
<evidence type="ECO:0000313" key="4">
    <source>
        <dbReference type="EMBL" id="CAE0436294.1"/>
    </source>
</evidence>
<feature type="region of interest" description="Disordered" evidence="1">
    <location>
        <begin position="1"/>
        <end position="61"/>
    </location>
</feature>
<organism evidence="3">
    <name type="scientific">Aplanochytrium stocchinoi</name>
    <dbReference type="NCBI Taxonomy" id="215587"/>
    <lineage>
        <taxon>Eukaryota</taxon>
        <taxon>Sar</taxon>
        <taxon>Stramenopiles</taxon>
        <taxon>Bigyra</taxon>
        <taxon>Labyrinthulomycetes</taxon>
        <taxon>Thraustochytrida</taxon>
        <taxon>Thraustochytriidae</taxon>
        <taxon>Aplanochytrium</taxon>
    </lineage>
</organism>
<feature type="transmembrane region" description="Helical" evidence="2">
    <location>
        <begin position="475"/>
        <end position="494"/>
    </location>
</feature>
<proteinExistence type="predicted"/>
<feature type="transmembrane region" description="Helical" evidence="2">
    <location>
        <begin position="213"/>
        <end position="234"/>
    </location>
</feature>
<evidence type="ECO:0000256" key="1">
    <source>
        <dbReference type="SAM" id="MobiDB-lite"/>
    </source>
</evidence>
<dbReference type="EMBL" id="HBIN01008830">
    <property type="protein sequence ID" value="CAE0436293.1"/>
    <property type="molecule type" value="Transcribed_RNA"/>
</dbReference>
<feature type="transmembrane region" description="Helical" evidence="2">
    <location>
        <begin position="152"/>
        <end position="172"/>
    </location>
</feature>
<feature type="compositionally biased region" description="Acidic residues" evidence="1">
    <location>
        <begin position="14"/>
        <end position="56"/>
    </location>
</feature>
<feature type="region of interest" description="Disordered" evidence="1">
    <location>
        <begin position="89"/>
        <end position="114"/>
    </location>
</feature>
<dbReference type="EMBL" id="HBIN01008831">
    <property type="protein sequence ID" value="CAE0436294.1"/>
    <property type="molecule type" value="Transcribed_RNA"/>
</dbReference>
<feature type="transmembrane region" description="Helical" evidence="2">
    <location>
        <begin position="422"/>
        <end position="445"/>
    </location>
</feature>
<sequence>MSDEEPSARAQVAPEDEADDNSPEEIVVDVDVPEAEIEPEPEAVEETNVEEEALVEEETHVSQEVVTVVDNYQDEEEVVQTLNRAEVAAESGNATIRPEENEDMEDAEGDDEPGPIHERRVLGMLLGLIGCSLLVLVEGAKATSSNSDGSSWAVGIGTVSLLSSLLVLYVGHIRSREFTNAWEIAFATAMFFTWCIGVIAMTFQGVFKTPRTGYFATWLSLIISGYYVVAIIGVKRPSLDDTALEQMQKDVLPYIAVLFLLTLGVLVQSSIIVAEGDSPRGVFTLTICVLTIVMLFVMALFTPEKFGGYRNYFFFSISFVVLWSFVVLFAVMSEPFYDSVFNLVVANGFYATIGTFVASVVLMWHCHVLDIIDNESIVDANAKRVPVSGRNIWLALLAATSAFVFIFAIVECNEGDTCDSNAFSTAAIAIGFFSSVACLLILFLFRTNPDYGDVLIINPEALLQKPQVNAEKIEVAGAVLLALTWIGVVAGLTFPTASPFFFTNAGYFFAWISLIFALFYLNQIYPKQRIISENPGWTLTCSPPNNQRAVSNIGILISFVGLMVELVAVTSTCIESVDASSTGTGECGGNEYFVFALVGVTLGILSVLFVKTPKELGHGAIIFNFLFVTLWFVGLSVITTRGPFIDAAGNGFYACWVILFGGLYTLNKYEWALPDLDVKEAEANAED</sequence>
<reference evidence="3" key="1">
    <citation type="submission" date="2021-01" db="EMBL/GenBank/DDBJ databases">
        <authorList>
            <person name="Corre E."/>
            <person name="Pelletier E."/>
            <person name="Niang G."/>
            <person name="Scheremetjew M."/>
            <person name="Finn R."/>
            <person name="Kale V."/>
            <person name="Holt S."/>
            <person name="Cochrane G."/>
            <person name="Meng A."/>
            <person name="Brown T."/>
            <person name="Cohen L."/>
        </authorList>
    </citation>
    <scope>NUCLEOTIDE SEQUENCE</scope>
    <source>
        <strain evidence="3">GSBS06</strain>
    </source>
</reference>
<evidence type="ECO:0000313" key="3">
    <source>
        <dbReference type="EMBL" id="CAE0436293.1"/>
    </source>
</evidence>
<feature type="transmembrane region" description="Helical" evidence="2">
    <location>
        <begin position="254"/>
        <end position="274"/>
    </location>
</feature>
<dbReference type="AlphaFoldDB" id="A0A6S8BN71"/>
<feature type="transmembrane region" description="Helical" evidence="2">
    <location>
        <begin position="184"/>
        <end position="207"/>
    </location>
</feature>
<keyword evidence="2" id="KW-1133">Transmembrane helix</keyword>
<keyword evidence="2" id="KW-0472">Membrane</keyword>
<gene>
    <name evidence="3" type="ORF">ASTO00021_LOCUS6559</name>
    <name evidence="4" type="ORF">ASTO00021_LOCUS6560</name>
</gene>
<name>A0A6S8BN71_9STRA</name>
<feature type="transmembrane region" description="Helical" evidence="2">
    <location>
        <begin position="392"/>
        <end position="410"/>
    </location>
</feature>
<feature type="transmembrane region" description="Helical" evidence="2">
    <location>
        <begin position="280"/>
        <end position="301"/>
    </location>
</feature>
<feature type="transmembrane region" description="Helical" evidence="2">
    <location>
        <begin position="344"/>
        <end position="364"/>
    </location>
</feature>
<evidence type="ECO:0000256" key="2">
    <source>
        <dbReference type="SAM" id="Phobius"/>
    </source>
</evidence>
<feature type="transmembrane region" description="Helical" evidence="2">
    <location>
        <begin position="313"/>
        <end position="332"/>
    </location>
</feature>
<feature type="transmembrane region" description="Helical" evidence="2">
    <location>
        <begin position="647"/>
        <end position="666"/>
    </location>
</feature>
<feature type="transmembrane region" description="Helical" evidence="2">
    <location>
        <begin position="592"/>
        <end position="610"/>
    </location>
</feature>